<dbReference type="PROSITE" id="PS50297">
    <property type="entry name" value="ANK_REP_REGION"/>
    <property type="match status" value="2"/>
</dbReference>
<dbReference type="Proteomes" id="UP001145087">
    <property type="component" value="Unassembled WGS sequence"/>
</dbReference>
<dbReference type="PROSITE" id="PS50088">
    <property type="entry name" value="ANK_REPEAT"/>
    <property type="match status" value="3"/>
</dbReference>
<dbReference type="SMART" id="SM00248">
    <property type="entry name" value="ANK"/>
    <property type="match status" value="3"/>
</dbReference>
<feature type="transmembrane region" description="Helical" evidence="2">
    <location>
        <begin position="12"/>
        <end position="32"/>
    </location>
</feature>
<keyword evidence="1" id="KW-0040">ANK repeat</keyword>
<evidence type="ECO:0000256" key="2">
    <source>
        <dbReference type="SAM" id="Phobius"/>
    </source>
</evidence>
<feature type="repeat" description="ANK" evidence="1">
    <location>
        <begin position="487"/>
        <end position="519"/>
    </location>
</feature>
<gene>
    <name evidence="4" type="ORF">OU798_21305</name>
</gene>
<dbReference type="RefSeq" id="WP_343335223.1">
    <property type="nucleotide sequence ID" value="NZ_JAPOHD010000064.1"/>
</dbReference>
<keyword evidence="4" id="KW-0808">Transferase</keyword>
<dbReference type="AlphaFoldDB" id="A0A9X3F994"/>
<proteinExistence type="predicted"/>
<evidence type="ECO:0000313" key="5">
    <source>
        <dbReference type="Proteomes" id="UP001145087"/>
    </source>
</evidence>
<dbReference type="Pfam" id="PF01757">
    <property type="entry name" value="Acyl_transf_3"/>
    <property type="match status" value="1"/>
</dbReference>
<feature type="transmembrane region" description="Helical" evidence="2">
    <location>
        <begin position="241"/>
        <end position="264"/>
    </location>
</feature>
<feature type="domain" description="Acyltransferase 3" evidence="3">
    <location>
        <begin position="6"/>
        <end position="363"/>
    </location>
</feature>
<sequence length="570" mass="64817">MKTRINFLDNLRTFLIFLVVVLHSGLVYESVLNNSWIVIDPVKNESIGLIRMYLDLFVMFTIFFISGYFVPISVKSKSAIEFIKSKFKRIYLPWVIAVFTLVPAYKFIFLFSRGLPQEEWFTYFHFFERAGTDLSFYANNPAQNWLWFLPVLFLFQIIYLALSKTRILSLNISLKTGVILTFVLGLLYSVTISSLDLKGWYDSALLHFQRERLLVYFMAFLLGTLCYKHKVFESTAKKKKLYVVANVVLTVALGIFTAVALNIFFNLIDPSRNFYYISEFADRVVYYITALLSQLSFLYVMVYAFRYSLNKTNALMNELNRNSYSVYIIHTIVLGVVALFLMDFAIPVMIKYLILTLSTFAFSNMLIYLWRLTKQKQVNMKTIAKTVMVVLITGAAFRVYPETASKEQNTNTAQESLVVQNSQSMHAAVISGNLEAIKQFIKSGADLNEKEPAGGSSPLITACVFNQTEIALELIKAGADLSFTNNDGSTALHTAAFFCRTEIVKELLAKGADKTIRNNAGSTAVEAVLVPFEAVKGIYDYFGKVYEPLGLKLDYERIQSTRPVIAEILK</sequence>
<feature type="transmembrane region" description="Helical" evidence="2">
    <location>
        <begin position="326"/>
        <end position="346"/>
    </location>
</feature>
<dbReference type="PANTHER" id="PTHR36927">
    <property type="entry name" value="BLR4337 PROTEIN"/>
    <property type="match status" value="1"/>
</dbReference>
<dbReference type="Pfam" id="PF12796">
    <property type="entry name" value="Ank_2"/>
    <property type="match status" value="1"/>
</dbReference>
<accession>A0A9X3F994</accession>
<feature type="transmembrane region" description="Helical" evidence="2">
    <location>
        <begin position="352"/>
        <end position="370"/>
    </location>
</feature>
<keyword evidence="2" id="KW-0812">Transmembrane</keyword>
<evidence type="ECO:0000256" key="1">
    <source>
        <dbReference type="PROSITE-ProRule" id="PRU00023"/>
    </source>
</evidence>
<dbReference type="InterPro" id="IPR050623">
    <property type="entry name" value="Glucan_succinyl_AcylTrfase"/>
</dbReference>
<keyword evidence="2" id="KW-0472">Membrane</keyword>
<feature type="transmembrane region" description="Helical" evidence="2">
    <location>
        <begin position="145"/>
        <end position="162"/>
    </location>
</feature>
<keyword evidence="4" id="KW-0012">Acyltransferase</keyword>
<evidence type="ECO:0000313" key="4">
    <source>
        <dbReference type="EMBL" id="MCY1722899.1"/>
    </source>
</evidence>
<reference evidence="4" key="1">
    <citation type="submission" date="2022-11" db="EMBL/GenBank/DDBJ databases">
        <title>Marilongibacter aestuarii gen. nov., sp. nov., isolated from tidal flat sediment.</title>
        <authorList>
            <person name="Jiayan W."/>
        </authorList>
    </citation>
    <scope>NUCLEOTIDE SEQUENCE</scope>
    <source>
        <strain evidence="4">Z1-6</strain>
    </source>
</reference>
<organism evidence="4 5">
    <name type="scientific">Draconibacterium aestuarii</name>
    <dbReference type="NCBI Taxonomy" id="2998507"/>
    <lineage>
        <taxon>Bacteria</taxon>
        <taxon>Pseudomonadati</taxon>
        <taxon>Bacteroidota</taxon>
        <taxon>Bacteroidia</taxon>
        <taxon>Marinilabiliales</taxon>
        <taxon>Prolixibacteraceae</taxon>
        <taxon>Draconibacterium</taxon>
    </lineage>
</organism>
<dbReference type="SUPFAM" id="SSF48403">
    <property type="entry name" value="Ankyrin repeat"/>
    <property type="match status" value="1"/>
</dbReference>
<keyword evidence="5" id="KW-1185">Reference proteome</keyword>
<dbReference type="InterPro" id="IPR002656">
    <property type="entry name" value="Acyl_transf_3_dom"/>
</dbReference>
<feature type="transmembrane region" description="Helical" evidence="2">
    <location>
        <begin position="174"/>
        <end position="193"/>
    </location>
</feature>
<evidence type="ECO:0000259" key="3">
    <source>
        <dbReference type="Pfam" id="PF01757"/>
    </source>
</evidence>
<dbReference type="GO" id="GO:0016747">
    <property type="term" value="F:acyltransferase activity, transferring groups other than amino-acyl groups"/>
    <property type="evidence" value="ECO:0007669"/>
    <property type="project" value="InterPro"/>
</dbReference>
<dbReference type="PANTHER" id="PTHR36927:SF1">
    <property type="entry name" value="MDO-LIKE PROTEIN"/>
    <property type="match status" value="1"/>
</dbReference>
<name>A0A9X3F994_9BACT</name>
<feature type="repeat" description="ANK" evidence="1">
    <location>
        <begin position="454"/>
        <end position="486"/>
    </location>
</feature>
<dbReference type="Gene3D" id="1.25.40.20">
    <property type="entry name" value="Ankyrin repeat-containing domain"/>
    <property type="match status" value="1"/>
</dbReference>
<keyword evidence="2" id="KW-1133">Transmembrane helix</keyword>
<dbReference type="InterPro" id="IPR002110">
    <property type="entry name" value="Ankyrin_rpt"/>
</dbReference>
<protein>
    <submittedName>
        <fullName evidence="4">Acyltransferase family protein</fullName>
    </submittedName>
</protein>
<dbReference type="InterPro" id="IPR036770">
    <property type="entry name" value="Ankyrin_rpt-contain_sf"/>
</dbReference>
<feature type="repeat" description="ANK" evidence="1">
    <location>
        <begin position="420"/>
        <end position="452"/>
    </location>
</feature>
<feature type="transmembrane region" description="Helical" evidence="2">
    <location>
        <begin position="52"/>
        <end position="70"/>
    </location>
</feature>
<feature type="transmembrane region" description="Helical" evidence="2">
    <location>
        <begin position="284"/>
        <end position="305"/>
    </location>
</feature>
<feature type="transmembrane region" description="Helical" evidence="2">
    <location>
        <begin position="213"/>
        <end position="229"/>
    </location>
</feature>
<feature type="transmembrane region" description="Helical" evidence="2">
    <location>
        <begin position="91"/>
        <end position="111"/>
    </location>
</feature>
<dbReference type="EMBL" id="JAPOHD010000064">
    <property type="protein sequence ID" value="MCY1722899.1"/>
    <property type="molecule type" value="Genomic_DNA"/>
</dbReference>
<comment type="caution">
    <text evidence="4">The sequence shown here is derived from an EMBL/GenBank/DDBJ whole genome shotgun (WGS) entry which is preliminary data.</text>
</comment>